<reference evidence="1" key="1">
    <citation type="journal article" date="2014" name="Front. Microbiol.">
        <title>High frequency of phylogenetically diverse reductive dehalogenase-homologous genes in deep subseafloor sedimentary metagenomes.</title>
        <authorList>
            <person name="Kawai M."/>
            <person name="Futagami T."/>
            <person name="Toyoda A."/>
            <person name="Takaki Y."/>
            <person name="Nishi S."/>
            <person name="Hori S."/>
            <person name="Arai W."/>
            <person name="Tsubouchi T."/>
            <person name="Morono Y."/>
            <person name="Uchiyama I."/>
            <person name="Ito T."/>
            <person name="Fujiyama A."/>
            <person name="Inagaki F."/>
            <person name="Takami H."/>
        </authorList>
    </citation>
    <scope>NUCLEOTIDE SEQUENCE</scope>
    <source>
        <strain evidence="1">Expedition CK06-06</strain>
    </source>
</reference>
<gene>
    <name evidence="1" type="ORF">S12H4_06847</name>
</gene>
<organism evidence="1">
    <name type="scientific">marine sediment metagenome</name>
    <dbReference type="NCBI Taxonomy" id="412755"/>
    <lineage>
        <taxon>unclassified sequences</taxon>
        <taxon>metagenomes</taxon>
        <taxon>ecological metagenomes</taxon>
    </lineage>
</organism>
<sequence length="52" mass="5952">MLREIVYNELMGLGKTEAVAKEWGAVAAEFEQVCGYKERYTRADVITFLTHL</sequence>
<accession>X1SUM9</accession>
<protein>
    <submittedName>
        <fullName evidence="1">Uncharacterized protein</fullName>
    </submittedName>
</protein>
<dbReference type="EMBL" id="BARW01002464">
    <property type="protein sequence ID" value="GAI71489.1"/>
    <property type="molecule type" value="Genomic_DNA"/>
</dbReference>
<dbReference type="AlphaFoldDB" id="X1SUM9"/>
<proteinExistence type="predicted"/>
<feature type="non-terminal residue" evidence="1">
    <location>
        <position position="52"/>
    </location>
</feature>
<comment type="caution">
    <text evidence="1">The sequence shown here is derived from an EMBL/GenBank/DDBJ whole genome shotgun (WGS) entry which is preliminary data.</text>
</comment>
<name>X1SUM9_9ZZZZ</name>
<evidence type="ECO:0000313" key="1">
    <source>
        <dbReference type="EMBL" id="GAI71489.1"/>
    </source>
</evidence>